<dbReference type="EC" id="6.6.1.2" evidence="2"/>
<evidence type="ECO:0000313" key="3">
    <source>
        <dbReference type="Proteomes" id="UP000002008"/>
    </source>
</evidence>
<dbReference type="Proteomes" id="UP000002008">
    <property type="component" value="Chromosome"/>
</dbReference>
<keyword evidence="2" id="KW-0436">Ligase</keyword>
<dbReference type="InterPro" id="IPR011953">
    <property type="entry name" value="Cobalto_CobN"/>
</dbReference>
<dbReference type="PATRIC" id="fig|324602.8.peg.2906"/>
<dbReference type="KEGG" id="cau:Caur_2579"/>
<dbReference type="Pfam" id="PF02514">
    <property type="entry name" value="CobN-Mg_chel"/>
    <property type="match status" value="1"/>
</dbReference>
<keyword evidence="3" id="KW-1185">Reference proteome</keyword>
<accession>A9WIQ8</accession>
<evidence type="ECO:0000259" key="1">
    <source>
        <dbReference type="Pfam" id="PF02514"/>
    </source>
</evidence>
<dbReference type="GO" id="GO:0009236">
    <property type="term" value="P:cobalamin biosynthetic process"/>
    <property type="evidence" value="ECO:0007669"/>
    <property type="project" value="InterPro"/>
</dbReference>
<dbReference type="HOGENOM" id="CLU_002017_1_0_0"/>
<dbReference type="STRING" id="324602.Caur_2579"/>
<evidence type="ECO:0000313" key="2">
    <source>
        <dbReference type="EMBL" id="ABY35785.1"/>
    </source>
</evidence>
<dbReference type="GO" id="GO:0051116">
    <property type="term" value="F:cobaltochelatase activity"/>
    <property type="evidence" value="ECO:0007669"/>
    <property type="project" value="UniProtKB-EC"/>
</dbReference>
<dbReference type="NCBIfam" id="TIGR02257">
    <property type="entry name" value="cobalto_cobN"/>
    <property type="match status" value="1"/>
</dbReference>
<dbReference type="InterPro" id="IPR003672">
    <property type="entry name" value="CobN/Mg_chltase"/>
</dbReference>
<dbReference type="CDD" id="cd02980">
    <property type="entry name" value="TRX_Fd_family"/>
    <property type="match status" value="1"/>
</dbReference>
<feature type="domain" description="CobN/magnesium chelatase" evidence="1">
    <location>
        <begin position="267"/>
        <end position="1390"/>
    </location>
</feature>
<gene>
    <name evidence="2" type="ordered locus">Caur_2579</name>
</gene>
<proteinExistence type="predicted"/>
<dbReference type="RefSeq" id="WP_012258438.1">
    <property type="nucleotide sequence ID" value="NC_010175.1"/>
</dbReference>
<name>A9WIQ8_CHLAA</name>
<dbReference type="EMBL" id="CP000909">
    <property type="protein sequence ID" value="ABY35785.1"/>
    <property type="molecule type" value="Genomic_DNA"/>
</dbReference>
<dbReference type="CDD" id="cd10150">
    <property type="entry name" value="CobN_like"/>
    <property type="match status" value="1"/>
</dbReference>
<dbReference type="PANTHER" id="PTHR44119">
    <property type="entry name" value="MAGNESIUM-CHELATASE SUBUNIT CHLH, CHLOROPLASTIC"/>
    <property type="match status" value="1"/>
</dbReference>
<dbReference type="EnsemblBacteria" id="ABY35785">
    <property type="protein sequence ID" value="ABY35785"/>
    <property type="gene ID" value="Caur_2579"/>
</dbReference>
<organism evidence="2 3">
    <name type="scientific">Chloroflexus aurantiacus (strain ATCC 29366 / DSM 635 / J-10-fl)</name>
    <dbReference type="NCBI Taxonomy" id="324602"/>
    <lineage>
        <taxon>Bacteria</taxon>
        <taxon>Bacillati</taxon>
        <taxon>Chloroflexota</taxon>
        <taxon>Chloroflexia</taxon>
        <taxon>Chloroflexales</taxon>
        <taxon>Chloroflexineae</taxon>
        <taxon>Chloroflexaceae</taxon>
        <taxon>Chloroflexus</taxon>
    </lineage>
</organism>
<dbReference type="PANTHER" id="PTHR44119:SF4">
    <property type="entry name" value="AEROBIC COBALTOCHELATASE SUBUNIT COBN"/>
    <property type="match status" value="1"/>
</dbReference>
<dbReference type="InParanoid" id="A9WIQ8"/>
<protein>
    <submittedName>
        <fullName evidence="2">Cobaltochelatase, CobN subunit</fullName>
        <ecNumber evidence="2">6.6.1.2</ecNumber>
    </submittedName>
</protein>
<sequence length="1420" mass="156860">MAEQLKRNMVQRLDGRMVNAGARRGMLIVCATGCCCGHTERGFAPVLTDLYHEEWERRRLRNRVHLSQGGCLGPCPLANVALLLFDGRPYWFHSLNDPALIPILYDFIEELLNTGQSAALPPALIPHVFNGFSWDGVTAPMVATERIPTVAGNGILVLSQADTDLLALEQALTLLPDGFAPVRMAHIGRLTEPAAIDRLLEQHLPAAAIVLVRLHSAASFTYGLERLQQWAATTDGFLLCLPAVEQLDPDLMARSTVGVPLAMLVSAYFQAGGAVNLANGLQCLSDHLLVSGWGYDPPVELPLHGIYTPPQPSRRGRVRQTANPVSPANDGPVVGLLFYRAHLLSGNTGFVDALINGLQSRGLRVRAVYTQSLKAINAEGIPIGLALIEQAGTVDVIISTLSFALGDDDPHPFTRLDVPVIQALLSSSSREAWQRDGRGLGPLDTAMNVALPELDGRIISVPIAFKAQEGEAAARSLPDPERIERLAGLVWRLSQLRHKPNAQKRIAIILTNSSAKAQRIGNAVGLDAPASLMRLFAALQDAGYSVAGLPEHGDRLIADLIARCSYDETWLTTEQLAQAYRIPSTTYQRWFAELPLSLQEAMTRQWGPPPGRAYVHRGELALAGLEFGNCFVALQPPRGYDMDPNAIYHRPDLPPPHNYYALYRWLRDVWQADAIIHLGKHGTLEWLPGKGVGLSATCFPDPFLGDMPLIYPFIINDPGEGTQAKRRAHAVIIDHLTPPMTSAGAYGDLAELAHLVDEYYRMERLDPTKLPLLQRQIWDVLQRSQLADDLRYILQADHGDHRHEWDGSVLEDGTPTVLAELEGREVAHLLEDIEGYLCELTGAQIRDGLHILGTLPEGDQLVDLVYHLLRLPNLHAPALPASVATALGVDWYALQNTPGQRRNGDDHFLTNADVIAHIETLCRDLLRRLQAEHWQAAMITSVIEQVLPACRDTTAVATALQYACDWIIPRLRQSAIDEIDHLLAALAGRFVPPGPSGAPTRGMAHVLPTGRNFYSLDPRSVPAMAAWETGLGLANDLLRRYQREYGTLPESVGISIWGTSLIRTAGDDVAQVMALLGVRPRWQRENRRVIGFEVIPLTELGRPRIDVVCRISGFFRDAFPHLIELLDQAIQTVIDLDEPLELNFPRKHAYLTAQALVNGGTDQETAQREARYRIFGSPPGSYGAGMLPLIDGQNWTNDADLARVYLRWGGYAYTATEQGVPAETAFAAALSTVQVATKNQDTREHDIFDSDDYFQFHGGMIAAIRALSGRNPARYFGDSSDPARPRTRDLREEARRVFRARVINPKWLASMRRHGYKGGLELAATVDYLFGYDATAQVLADWMYEQVTTHYIRDPEIQQWLHEVNPWALQAIAERLNEAIGRGMWRHPSPEAQAAIAEVLAQGEELREGFSAPRDIDREG</sequence>
<dbReference type="eggNOG" id="COG1429">
    <property type="taxonomic scope" value="Bacteria"/>
</dbReference>
<reference evidence="3" key="1">
    <citation type="journal article" date="2011" name="BMC Genomics">
        <title>Complete genome sequence of the filamentous anoxygenic phototrophic bacterium Chloroflexus aurantiacus.</title>
        <authorList>
            <person name="Tang K.H."/>
            <person name="Barry K."/>
            <person name="Chertkov O."/>
            <person name="Dalin E."/>
            <person name="Han C.S."/>
            <person name="Hauser L.J."/>
            <person name="Honchak B.M."/>
            <person name="Karbach L.E."/>
            <person name="Land M.L."/>
            <person name="Lapidus A."/>
            <person name="Larimer F.W."/>
            <person name="Mikhailova N."/>
            <person name="Pitluck S."/>
            <person name="Pierson B.K."/>
            <person name="Blankenship R.E."/>
        </authorList>
    </citation>
    <scope>NUCLEOTIDE SEQUENCE [LARGE SCALE GENOMIC DNA]</scope>
    <source>
        <strain evidence="3">ATCC 29366 / DSM 635 / J-10-fl</strain>
    </source>
</reference>